<protein>
    <submittedName>
        <fullName evidence="2">Isochorismatase family protein</fullName>
    </submittedName>
</protein>
<comment type="caution">
    <text evidence="2">The sequence shown here is derived from an EMBL/GenBank/DDBJ whole genome shotgun (WGS) entry which is preliminary data.</text>
</comment>
<dbReference type="OrthoDB" id="9789777at2"/>
<gene>
    <name evidence="2" type="ORF">D1B32_19440</name>
</gene>
<dbReference type="Proteomes" id="UP000285456">
    <property type="component" value="Unassembled WGS sequence"/>
</dbReference>
<accession>A0A417YBZ5</accession>
<reference evidence="2 3" key="1">
    <citation type="journal article" date="2007" name="Int. J. Syst. Evol. Microbiol.">
        <title>Oceanobacillus profundus sp. nov., isolated from a deep-sea sediment core.</title>
        <authorList>
            <person name="Kim Y.G."/>
            <person name="Choi D.H."/>
            <person name="Hyun S."/>
            <person name="Cho B.C."/>
        </authorList>
    </citation>
    <scope>NUCLEOTIDE SEQUENCE [LARGE SCALE GENOMIC DNA]</scope>
    <source>
        <strain evidence="2 3">DSM 18246</strain>
    </source>
</reference>
<sequence>MLNKESTVFVLVDVQGKLANIVQDSKSLIDNLKVLIQGLNILQIPIVWLEQYPQGLGQTNEALAKYLTHVKPIHKITFDACKNKAFVEALTATKRKQVLIAGIETHICVYQTALGIKSLGYEVQVVADAVSSRTKLNKEIGLHKMQASGVLTSSVEMALYELMETAESKDFKNVLKLLK</sequence>
<dbReference type="RefSeq" id="WP_095313094.1">
    <property type="nucleotide sequence ID" value="NZ_JBHTNL010000003.1"/>
</dbReference>
<dbReference type="InterPro" id="IPR036380">
    <property type="entry name" value="Isochorismatase-like_sf"/>
</dbReference>
<dbReference type="Gene3D" id="3.40.50.850">
    <property type="entry name" value="Isochorismatase-like"/>
    <property type="match status" value="1"/>
</dbReference>
<keyword evidence="3" id="KW-1185">Reference proteome</keyword>
<dbReference type="AlphaFoldDB" id="A0A417YBZ5"/>
<proteinExistence type="predicted"/>
<dbReference type="EMBL" id="QWEH01000017">
    <property type="protein sequence ID" value="RHW30024.1"/>
    <property type="molecule type" value="Genomic_DNA"/>
</dbReference>
<evidence type="ECO:0000313" key="3">
    <source>
        <dbReference type="Proteomes" id="UP000285456"/>
    </source>
</evidence>
<dbReference type="PANTHER" id="PTHR14119:SF3">
    <property type="entry name" value="ISOCHORISMATASE DOMAIN-CONTAINING PROTEIN 2"/>
    <property type="match status" value="1"/>
</dbReference>
<feature type="domain" description="Isochorismatase-like" evidence="1">
    <location>
        <begin position="7"/>
        <end position="155"/>
    </location>
</feature>
<dbReference type="InterPro" id="IPR050993">
    <property type="entry name" value="Isochorismatase_domain"/>
</dbReference>
<evidence type="ECO:0000259" key="1">
    <source>
        <dbReference type="Pfam" id="PF00857"/>
    </source>
</evidence>
<evidence type="ECO:0000313" key="2">
    <source>
        <dbReference type="EMBL" id="RHW30024.1"/>
    </source>
</evidence>
<dbReference type="PANTHER" id="PTHR14119">
    <property type="entry name" value="HYDROLASE"/>
    <property type="match status" value="1"/>
</dbReference>
<dbReference type="Pfam" id="PF00857">
    <property type="entry name" value="Isochorismatase"/>
    <property type="match status" value="1"/>
</dbReference>
<dbReference type="SUPFAM" id="SSF52499">
    <property type="entry name" value="Isochorismatase-like hydrolases"/>
    <property type="match status" value="1"/>
</dbReference>
<name>A0A417YBZ5_9BACI</name>
<dbReference type="InterPro" id="IPR000868">
    <property type="entry name" value="Isochorismatase-like_dom"/>
</dbReference>
<organism evidence="2 3">
    <name type="scientific">Oceanobacillus profundus</name>
    <dbReference type="NCBI Taxonomy" id="372463"/>
    <lineage>
        <taxon>Bacteria</taxon>
        <taxon>Bacillati</taxon>
        <taxon>Bacillota</taxon>
        <taxon>Bacilli</taxon>
        <taxon>Bacillales</taxon>
        <taxon>Bacillaceae</taxon>
        <taxon>Oceanobacillus</taxon>
    </lineage>
</organism>